<dbReference type="SUPFAM" id="SSF103473">
    <property type="entry name" value="MFS general substrate transporter"/>
    <property type="match status" value="1"/>
</dbReference>
<keyword evidence="5 6" id="KW-0472">Membrane</keyword>
<comment type="subcellular location">
    <subcellularLocation>
        <location evidence="1">Cell membrane</location>
        <topology evidence="1">Multi-pass membrane protein</topology>
    </subcellularLocation>
</comment>
<feature type="transmembrane region" description="Helical" evidence="6">
    <location>
        <begin position="163"/>
        <end position="181"/>
    </location>
</feature>
<gene>
    <name evidence="7" type="ORF">SAMN05216466_11836</name>
</gene>
<evidence type="ECO:0000256" key="4">
    <source>
        <dbReference type="ARBA" id="ARBA00022989"/>
    </source>
</evidence>
<dbReference type="PANTHER" id="PTHR23513">
    <property type="entry name" value="INTEGRAL MEMBRANE EFFLUX PROTEIN-RELATED"/>
    <property type="match status" value="1"/>
</dbReference>
<dbReference type="EMBL" id="FNCJ01000018">
    <property type="protein sequence ID" value="SDI16317.1"/>
    <property type="molecule type" value="Genomic_DNA"/>
</dbReference>
<keyword evidence="2" id="KW-1003">Cell membrane</keyword>
<feature type="transmembrane region" description="Helical" evidence="6">
    <location>
        <begin position="73"/>
        <end position="103"/>
    </location>
</feature>
<evidence type="ECO:0000313" key="7">
    <source>
        <dbReference type="EMBL" id="SDI16317.1"/>
    </source>
</evidence>
<dbReference type="Pfam" id="PF07690">
    <property type="entry name" value="MFS_1"/>
    <property type="match status" value="1"/>
</dbReference>
<feature type="transmembrane region" description="Helical" evidence="6">
    <location>
        <begin position="274"/>
        <end position="295"/>
    </location>
</feature>
<organism evidence="7 8">
    <name type="scientific">Paraburkholderia phenazinium</name>
    <dbReference type="NCBI Taxonomy" id="60549"/>
    <lineage>
        <taxon>Bacteria</taxon>
        <taxon>Pseudomonadati</taxon>
        <taxon>Pseudomonadota</taxon>
        <taxon>Betaproteobacteria</taxon>
        <taxon>Burkholderiales</taxon>
        <taxon>Burkholderiaceae</taxon>
        <taxon>Paraburkholderia</taxon>
    </lineage>
</organism>
<proteinExistence type="predicted"/>
<accession>A0A1G8IBX0</accession>
<evidence type="ECO:0000256" key="2">
    <source>
        <dbReference type="ARBA" id="ARBA00022475"/>
    </source>
</evidence>
<dbReference type="OrthoDB" id="9079087at2"/>
<dbReference type="InterPro" id="IPR036259">
    <property type="entry name" value="MFS_trans_sf"/>
</dbReference>
<reference evidence="7 8" key="1">
    <citation type="submission" date="2016-10" db="EMBL/GenBank/DDBJ databases">
        <authorList>
            <person name="de Groot N.N."/>
        </authorList>
    </citation>
    <scope>NUCLEOTIDE SEQUENCE [LARGE SCALE GENOMIC DNA]</scope>
    <source>
        <strain evidence="7 8">LMG 2247</strain>
    </source>
</reference>
<dbReference type="PANTHER" id="PTHR23513:SF6">
    <property type="entry name" value="MAJOR FACILITATOR SUPERFAMILY ASSOCIATED DOMAIN-CONTAINING PROTEIN"/>
    <property type="match status" value="1"/>
</dbReference>
<keyword evidence="3 6" id="KW-0812">Transmembrane</keyword>
<dbReference type="InterPro" id="IPR011701">
    <property type="entry name" value="MFS"/>
</dbReference>
<feature type="transmembrane region" description="Helical" evidence="6">
    <location>
        <begin position="202"/>
        <end position="221"/>
    </location>
</feature>
<dbReference type="GO" id="GO:0005886">
    <property type="term" value="C:plasma membrane"/>
    <property type="evidence" value="ECO:0007669"/>
    <property type="project" value="UniProtKB-SubCell"/>
</dbReference>
<name>A0A1G8IBX0_9BURK</name>
<protein>
    <submittedName>
        <fullName evidence="7">Predicted arabinose efflux permease, MFS family</fullName>
    </submittedName>
</protein>
<sequence>MSSNRRFYTFLTGSFFASFGGWINFLAILNIATFRFNANPFDLVILSAALLAPPILLTRSISRVCERYAGTRVLVVALALTLGTTAALLWVGNFVTFLLVVALKSAALGFTDPAETVYVTTSVAEAQQSRAFRLLNLAQSMAKICAPAVGGIVGAWAGDNRTMLVSIVFIAAAIVMMLASASRAKTAPAASTSDTGKAAPRVRFGGPIMPLLLCVGIYFALAAAVNNQFPLMLRNQGFDKSVLGILVSCSALGGVLGSLLPMGRNAKQAGLGTLLAPAFASCALFIAIGGIFRLPLRPAELMLASAFFATGLAGARFRVECRLFIARRLADQVAGASATLQSAGMCMQFVAPCIGAVLTSLLSTSDVFIVLGGFSAVCLAVVAMRFGKQPHTVEPAAEPAAAAVPD</sequence>
<keyword evidence="4 6" id="KW-1133">Transmembrane helix</keyword>
<feature type="transmembrane region" description="Helical" evidence="6">
    <location>
        <begin position="301"/>
        <end position="319"/>
    </location>
</feature>
<dbReference type="AlphaFoldDB" id="A0A1G8IBX0"/>
<feature type="transmembrane region" description="Helical" evidence="6">
    <location>
        <begin position="340"/>
        <end position="361"/>
    </location>
</feature>
<feature type="transmembrane region" description="Helical" evidence="6">
    <location>
        <begin position="43"/>
        <end position="61"/>
    </location>
</feature>
<dbReference type="Gene3D" id="1.20.1250.20">
    <property type="entry name" value="MFS general substrate transporter like domains"/>
    <property type="match status" value="2"/>
</dbReference>
<evidence type="ECO:0000313" key="8">
    <source>
        <dbReference type="Proteomes" id="UP000199706"/>
    </source>
</evidence>
<feature type="transmembrane region" description="Helical" evidence="6">
    <location>
        <begin position="7"/>
        <end position="31"/>
    </location>
</feature>
<evidence type="ECO:0000256" key="5">
    <source>
        <dbReference type="ARBA" id="ARBA00023136"/>
    </source>
</evidence>
<evidence type="ECO:0000256" key="1">
    <source>
        <dbReference type="ARBA" id="ARBA00004651"/>
    </source>
</evidence>
<evidence type="ECO:0000256" key="6">
    <source>
        <dbReference type="SAM" id="Phobius"/>
    </source>
</evidence>
<dbReference type="Proteomes" id="UP000199706">
    <property type="component" value="Unassembled WGS sequence"/>
</dbReference>
<feature type="transmembrane region" description="Helical" evidence="6">
    <location>
        <begin position="241"/>
        <end position="262"/>
    </location>
</feature>
<feature type="transmembrane region" description="Helical" evidence="6">
    <location>
        <begin position="367"/>
        <end position="386"/>
    </location>
</feature>
<evidence type="ECO:0000256" key="3">
    <source>
        <dbReference type="ARBA" id="ARBA00022692"/>
    </source>
</evidence>
<dbReference type="GO" id="GO:0022857">
    <property type="term" value="F:transmembrane transporter activity"/>
    <property type="evidence" value="ECO:0007669"/>
    <property type="project" value="InterPro"/>
</dbReference>
<dbReference type="RefSeq" id="WP_090690736.1">
    <property type="nucleotide sequence ID" value="NZ_CADERL010000003.1"/>
</dbReference>